<evidence type="ECO:0000313" key="2">
    <source>
        <dbReference type="EMBL" id="KAK9905249.1"/>
    </source>
</evidence>
<evidence type="ECO:0000313" key="3">
    <source>
        <dbReference type="Proteomes" id="UP001457282"/>
    </source>
</evidence>
<keyword evidence="3" id="KW-1185">Reference proteome</keyword>
<feature type="region of interest" description="Disordered" evidence="1">
    <location>
        <begin position="54"/>
        <end position="103"/>
    </location>
</feature>
<name>A0AAW1VPH1_RUBAR</name>
<dbReference type="AlphaFoldDB" id="A0AAW1VPH1"/>
<dbReference type="EMBL" id="JBEDUW010000166">
    <property type="protein sequence ID" value="KAK9905249.1"/>
    <property type="molecule type" value="Genomic_DNA"/>
</dbReference>
<proteinExistence type="predicted"/>
<protein>
    <submittedName>
        <fullName evidence="2">Uncharacterized protein</fullName>
    </submittedName>
</protein>
<sequence length="103" mass="11075">MSCSLCQAITKLSIHSNQTTTASIDHARAVPSHAVKTKTQPWPMLSVRCFHPSPAPPTPPCSRRSLQPCPAHASIRRQAQIASSTAQMPSSPCPLHSCCPSYN</sequence>
<evidence type="ECO:0000256" key="1">
    <source>
        <dbReference type="SAM" id="MobiDB-lite"/>
    </source>
</evidence>
<dbReference type="Proteomes" id="UP001457282">
    <property type="component" value="Unassembled WGS sequence"/>
</dbReference>
<organism evidence="2 3">
    <name type="scientific">Rubus argutus</name>
    <name type="common">Southern blackberry</name>
    <dbReference type="NCBI Taxonomy" id="59490"/>
    <lineage>
        <taxon>Eukaryota</taxon>
        <taxon>Viridiplantae</taxon>
        <taxon>Streptophyta</taxon>
        <taxon>Embryophyta</taxon>
        <taxon>Tracheophyta</taxon>
        <taxon>Spermatophyta</taxon>
        <taxon>Magnoliopsida</taxon>
        <taxon>eudicotyledons</taxon>
        <taxon>Gunneridae</taxon>
        <taxon>Pentapetalae</taxon>
        <taxon>rosids</taxon>
        <taxon>fabids</taxon>
        <taxon>Rosales</taxon>
        <taxon>Rosaceae</taxon>
        <taxon>Rosoideae</taxon>
        <taxon>Rosoideae incertae sedis</taxon>
        <taxon>Rubus</taxon>
    </lineage>
</organism>
<gene>
    <name evidence="2" type="ORF">M0R45_000361</name>
</gene>
<accession>A0AAW1VPH1</accession>
<comment type="caution">
    <text evidence="2">The sequence shown here is derived from an EMBL/GenBank/DDBJ whole genome shotgun (WGS) entry which is preliminary data.</text>
</comment>
<feature type="compositionally biased region" description="Low complexity" evidence="1">
    <location>
        <begin position="89"/>
        <end position="103"/>
    </location>
</feature>
<reference evidence="2 3" key="1">
    <citation type="journal article" date="2023" name="G3 (Bethesda)">
        <title>A chromosome-length genome assembly and annotation of blackberry (Rubus argutus, cv. 'Hillquist').</title>
        <authorList>
            <person name="Bruna T."/>
            <person name="Aryal R."/>
            <person name="Dudchenko O."/>
            <person name="Sargent D.J."/>
            <person name="Mead D."/>
            <person name="Buti M."/>
            <person name="Cavallini A."/>
            <person name="Hytonen T."/>
            <person name="Andres J."/>
            <person name="Pham M."/>
            <person name="Weisz D."/>
            <person name="Mascagni F."/>
            <person name="Usai G."/>
            <person name="Natali L."/>
            <person name="Bassil N."/>
            <person name="Fernandez G.E."/>
            <person name="Lomsadze A."/>
            <person name="Armour M."/>
            <person name="Olukolu B."/>
            <person name="Poorten T."/>
            <person name="Britton C."/>
            <person name="Davik J."/>
            <person name="Ashrafi H."/>
            <person name="Aiden E.L."/>
            <person name="Borodovsky M."/>
            <person name="Worthington M."/>
        </authorList>
    </citation>
    <scope>NUCLEOTIDE SEQUENCE [LARGE SCALE GENOMIC DNA]</scope>
    <source>
        <strain evidence="2">PI 553951</strain>
    </source>
</reference>